<keyword evidence="1" id="KW-0472">Membrane</keyword>
<feature type="transmembrane region" description="Helical" evidence="1">
    <location>
        <begin position="35"/>
        <end position="56"/>
    </location>
</feature>
<keyword evidence="3" id="KW-1185">Reference proteome</keyword>
<gene>
    <name evidence="2" type="ORF">SPARVUS_LOCUS14074558</name>
</gene>
<reference evidence="2" key="1">
    <citation type="submission" date="2023-05" db="EMBL/GenBank/DDBJ databases">
        <authorList>
            <person name="Stuckert A."/>
        </authorList>
    </citation>
    <scope>NUCLEOTIDE SEQUENCE</scope>
</reference>
<organism evidence="2 3">
    <name type="scientific">Staurois parvus</name>
    <dbReference type="NCBI Taxonomy" id="386267"/>
    <lineage>
        <taxon>Eukaryota</taxon>
        <taxon>Metazoa</taxon>
        <taxon>Chordata</taxon>
        <taxon>Craniata</taxon>
        <taxon>Vertebrata</taxon>
        <taxon>Euteleostomi</taxon>
        <taxon>Amphibia</taxon>
        <taxon>Batrachia</taxon>
        <taxon>Anura</taxon>
        <taxon>Neobatrachia</taxon>
        <taxon>Ranoidea</taxon>
        <taxon>Ranidae</taxon>
        <taxon>Staurois</taxon>
    </lineage>
</organism>
<dbReference type="Proteomes" id="UP001162483">
    <property type="component" value="Unassembled WGS sequence"/>
</dbReference>
<sequence length="70" mass="7467">ALAAQPYIAAAGNHWVPAIDYPLAPVITDNHRRGGGLHCLLIVLLPVSLGTLLWIASSVLTVKHQHTVPQ</sequence>
<dbReference type="EMBL" id="CATNWA010018580">
    <property type="protein sequence ID" value="CAI9608270.1"/>
    <property type="molecule type" value="Genomic_DNA"/>
</dbReference>
<proteinExistence type="predicted"/>
<keyword evidence="1" id="KW-1133">Transmembrane helix</keyword>
<evidence type="ECO:0000313" key="2">
    <source>
        <dbReference type="EMBL" id="CAI9608270.1"/>
    </source>
</evidence>
<evidence type="ECO:0000256" key="1">
    <source>
        <dbReference type="SAM" id="Phobius"/>
    </source>
</evidence>
<name>A0ABN9GG01_9NEOB</name>
<protein>
    <submittedName>
        <fullName evidence="2">Uncharacterized protein</fullName>
    </submittedName>
</protein>
<evidence type="ECO:0000313" key="3">
    <source>
        <dbReference type="Proteomes" id="UP001162483"/>
    </source>
</evidence>
<keyword evidence="1" id="KW-0812">Transmembrane</keyword>
<comment type="caution">
    <text evidence="2">The sequence shown here is derived from an EMBL/GenBank/DDBJ whole genome shotgun (WGS) entry which is preliminary data.</text>
</comment>
<feature type="non-terminal residue" evidence="2">
    <location>
        <position position="1"/>
    </location>
</feature>
<accession>A0ABN9GG01</accession>